<reference evidence="2" key="1">
    <citation type="journal article" date="2019" name="Int. J. Syst. Evol. Microbiol.">
        <title>The Global Catalogue of Microorganisms (GCM) 10K type strain sequencing project: providing services to taxonomists for standard genome sequencing and annotation.</title>
        <authorList>
            <consortium name="The Broad Institute Genomics Platform"/>
            <consortium name="The Broad Institute Genome Sequencing Center for Infectious Disease"/>
            <person name="Wu L."/>
            <person name="Ma J."/>
        </authorList>
    </citation>
    <scope>NUCLEOTIDE SEQUENCE [LARGE SCALE GENOMIC DNA]</scope>
    <source>
        <strain evidence="2">CGMCC 1.18439</strain>
    </source>
</reference>
<gene>
    <name evidence="1" type="ORF">GCM10017783_19630</name>
</gene>
<evidence type="ECO:0000313" key="2">
    <source>
        <dbReference type="Proteomes" id="UP000632154"/>
    </source>
</evidence>
<dbReference type="InterPro" id="IPR036388">
    <property type="entry name" value="WH-like_DNA-bd_sf"/>
</dbReference>
<accession>A0ABQ3KAB8</accession>
<organism evidence="1 2">
    <name type="scientific">Deinococcus piscis</name>
    <dbReference type="NCBI Taxonomy" id="394230"/>
    <lineage>
        <taxon>Bacteria</taxon>
        <taxon>Thermotogati</taxon>
        <taxon>Deinococcota</taxon>
        <taxon>Deinococci</taxon>
        <taxon>Deinococcales</taxon>
        <taxon>Deinococcaceae</taxon>
        <taxon>Deinococcus</taxon>
    </lineage>
</organism>
<dbReference type="Proteomes" id="UP000632154">
    <property type="component" value="Unassembled WGS sequence"/>
</dbReference>
<name>A0ABQ3KAB8_9DEIO</name>
<proteinExistence type="predicted"/>
<dbReference type="InterPro" id="IPR036390">
    <property type="entry name" value="WH_DNA-bd_sf"/>
</dbReference>
<comment type="caution">
    <text evidence="1">The sequence shown here is derived from an EMBL/GenBank/DDBJ whole genome shotgun (WGS) entry which is preliminary data.</text>
</comment>
<dbReference type="SUPFAM" id="SSF46785">
    <property type="entry name" value="Winged helix' DNA-binding domain"/>
    <property type="match status" value="1"/>
</dbReference>
<evidence type="ECO:0000313" key="1">
    <source>
        <dbReference type="EMBL" id="GHG07101.1"/>
    </source>
</evidence>
<sequence>MEPSLTSSDVAIATPEQCRILLSSDYKDVIKRLLTRPHSLKELVDDLNLSMDRVYYRVKQLEAIGLVKVVSEERRPGKPIKRYAMTAKSYELPFSNTSSATLDELILGQMMERQETFGKYLMENLIGKGGVGATGPSLLVTLQKGTLVVDLKADETLEGDSK</sequence>
<keyword evidence="2" id="KW-1185">Reference proteome</keyword>
<protein>
    <submittedName>
        <fullName evidence="1">Uncharacterized protein</fullName>
    </submittedName>
</protein>
<dbReference type="Gene3D" id="1.10.10.10">
    <property type="entry name" value="Winged helix-like DNA-binding domain superfamily/Winged helix DNA-binding domain"/>
    <property type="match status" value="1"/>
</dbReference>
<dbReference type="RefSeq" id="WP_189643555.1">
    <property type="nucleotide sequence ID" value="NZ_BNAL01000026.1"/>
</dbReference>
<dbReference type="EMBL" id="BNAL01000026">
    <property type="protein sequence ID" value="GHG07101.1"/>
    <property type="molecule type" value="Genomic_DNA"/>
</dbReference>